<dbReference type="GO" id="GO:0006508">
    <property type="term" value="P:proteolysis"/>
    <property type="evidence" value="ECO:0007669"/>
    <property type="project" value="UniProtKB-KW"/>
</dbReference>
<evidence type="ECO:0000256" key="2">
    <source>
        <dbReference type="ARBA" id="ARBA00022670"/>
    </source>
</evidence>
<dbReference type="PROSITE" id="PS51935">
    <property type="entry name" value="NLPC_P60"/>
    <property type="match status" value="1"/>
</dbReference>
<dbReference type="Proteomes" id="UP000238916">
    <property type="component" value="Unassembled WGS sequence"/>
</dbReference>
<gene>
    <name evidence="7" type="ORF">SBF1_950031</name>
</gene>
<dbReference type="Gene3D" id="3.90.1720.10">
    <property type="entry name" value="endopeptidase domain like (from Nostoc punctiforme)"/>
    <property type="match status" value="1"/>
</dbReference>
<dbReference type="PANTHER" id="PTHR47053">
    <property type="entry name" value="MUREIN DD-ENDOPEPTIDASE MEPH-RELATED"/>
    <property type="match status" value="1"/>
</dbReference>
<dbReference type="PANTHER" id="PTHR47053:SF1">
    <property type="entry name" value="MUREIN DD-ENDOPEPTIDASE MEPH-RELATED"/>
    <property type="match status" value="1"/>
</dbReference>
<dbReference type="InterPro" id="IPR038765">
    <property type="entry name" value="Papain-like_cys_pep_sf"/>
</dbReference>
<keyword evidence="2" id="KW-0645">Protease</keyword>
<accession>A0A2U3LXT4</accession>
<evidence type="ECO:0000256" key="1">
    <source>
        <dbReference type="ARBA" id="ARBA00007074"/>
    </source>
</evidence>
<feature type="domain" description="NlpC/P60" evidence="6">
    <location>
        <begin position="123"/>
        <end position="242"/>
    </location>
</feature>
<keyword evidence="3 7" id="KW-0378">Hydrolase</keyword>
<comment type="similarity">
    <text evidence="1">Belongs to the peptidase C40 family.</text>
</comment>
<sequence>MLIPFSVRMWLGSVTLSGLLLLSSLPTLASTQTTNIRPLMKPMLAASTIVPTGTYIEAVRQQIRWTGSPGMIETVSSSEKQVANHSKPGADGASPTKTTQTAKSTADNRKLVQVATSQQKVSRSESSDLLDHALSLQGVRYVFGGTSRSGFDCSGYTQYVFRGSGISLPRTASEQFRVGSSVSRAQLKSGDLVFFTTYASGASHVGIYIGGGSFISASNNGVSVSNLDSGYYASRYIGARRY</sequence>
<protein>
    <submittedName>
        <fullName evidence="7">Cell wall-associated hydrolase, invasion-associated protein</fullName>
    </submittedName>
</protein>
<evidence type="ECO:0000256" key="4">
    <source>
        <dbReference type="ARBA" id="ARBA00022807"/>
    </source>
</evidence>
<feature type="compositionally biased region" description="Polar residues" evidence="5">
    <location>
        <begin position="75"/>
        <end position="84"/>
    </location>
</feature>
<proteinExistence type="inferred from homology"/>
<dbReference type="AlphaFoldDB" id="A0A2U3LXT4"/>
<evidence type="ECO:0000259" key="6">
    <source>
        <dbReference type="PROSITE" id="PS51935"/>
    </source>
</evidence>
<evidence type="ECO:0000313" key="7">
    <source>
        <dbReference type="EMBL" id="SPF56753.1"/>
    </source>
</evidence>
<name>A0A2U3LXT4_9FIRM</name>
<dbReference type="InterPro" id="IPR000064">
    <property type="entry name" value="NLP_P60_dom"/>
</dbReference>
<dbReference type="SUPFAM" id="SSF54001">
    <property type="entry name" value="Cysteine proteinases"/>
    <property type="match status" value="1"/>
</dbReference>
<keyword evidence="4" id="KW-0788">Thiol protease</keyword>
<dbReference type="EMBL" id="OMOF01000945">
    <property type="protein sequence ID" value="SPF56753.1"/>
    <property type="molecule type" value="Genomic_DNA"/>
</dbReference>
<feature type="region of interest" description="Disordered" evidence="5">
    <location>
        <begin position="75"/>
        <end position="110"/>
    </location>
</feature>
<organism evidence="7 8">
    <name type="scientific">Candidatus Desulfosporosinus infrequens</name>
    <dbReference type="NCBI Taxonomy" id="2043169"/>
    <lineage>
        <taxon>Bacteria</taxon>
        <taxon>Bacillati</taxon>
        <taxon>Bacillota</taxon>
        <taxon>Clostridia</taxon>
        <taxon>Eubacteriales</taxon>
        <taxon>Desulfitobacteriaceae</taxon>
        <taxon>Desulfosporosinus</taxon>
    </lineage>
</organism>
<dbReference type="InterPro" id="IPR051202">
    <property type="entry name" value="Peptidase_C40"/>
</dbReference>
<reference evidence="8" key="1">
    <citation type="submission" date="2018-02" db="EMBL/GenBank/DDBJ databases">
        <authorList>
            <person name="Hausmann B."/>
        </authorList>
    </citation>
    <scope>NUCLEOTIDE SEQUENCE [LARGE SCALE GENOMIC DNA]</scope>
    <source>
        <strain evidence="8">Peat soil MAG SbF1</strain>
    </source>
</reference>
<evidence type="ECO:0000256" key="3">
    <source>
        <dbReference type="ARBA" id="ARBA00022801"/>
    </source>
</evidence>
<feature type="compositionally biased region" description="Polar residues" evidence="5">
    <location>
        <begin position="95"/>
        <end position="105"/>
    </location>
</feature>
<dbReference type="GO" id="GO:0008234">
    <property type="term" value="F:cysteine-type peptidase activity"/>
    <property type="evidence" value="ECO:0007669"/>
    <property type="project" value="UniProtKB-KW"/>
</dbReference>
<evidence type="ECO:0000256" key="5">
    <source>
        <dbReference type="SAM" id="MobiDB-lite"/>
    </source>
</evidence>
<dbReference type="Pfam" id="PF00877">
    <property type="entry name" value="NLPC_P60"/>
    <property type="match status" value="1"/>
</dbReference>
<evidence type="ECO:0000313" key="8">
    <source>
        <dbReference type="Proteomes" id="UP000238916"/>
    </source>
</evidence>